<feature type="region of interest" description="Disordered" evidence="1">
    <location>
        <begin position="43"/>
        <end position="66"/>
    </location>
</feature>
<accession>A0A1H8VCQ9</accession>
<dbReference type="PANTHER" id="PTHR43682:SF1">
    <property type="entry name" value="LACTATE UTILIZATION PROTEIN C"/>
    <property type="match status" value="1"/>
</dbReference>
<gene>
    <name evidence="3" type="ORF">SAMN05216388_10362</name>
</gene>
<evidence type="ECO:0000313" key="4">
    <source>
        <dbReference type="Proteomes" id="UP000198775"/>
    </source>
</evidence>
<dbReference type="Proteomes" id="UP000198775">
    <property type="component" value="Unassembled WGS sequence"/>
</dbReference>
<dbReference type="RefSeq" id="WP_092663972.1">
    <property type="nucleotide sequence ID" value="NZ_FOCX01000036.1"/>
</dbReference>
<sequence length="165" mass="16581">MSSESLSTFESSVPGAVHRTTAADADAALAEAIEDPAVGTALPYDDVSLSEPVDTDPSPSALESAATGVTPAALGIADYGTVTIPSGGAGDELVSLYTPRHVAVVAASDVVPDMPTAYERLGEDFAAGMDTQILATGPSATADMGTLVQGVHGPSETHVVVLEDR</sequence>
<dbReference type="Gene3D" id="3.40.50.10420">
    <property type="entry name" value="NagB/RpiA/CoA transferase-like"/>
    <property type="match status" value="1"/>
</dbReference>
<dbReference type="EMBL" id="FOCX01000036">
    <property type="protein sequence ID" value="SEP13169.1"/>
    <property type="molecule type" value="Genomic_DNA"/>
</dbReference>
<keyword evidence="4" id="KW-1185">Reference proteome</keyword>
<dbReference type="InterPro" id="IPR037171">
    <property type="entry name" value="NagB/RpiA_transferase-like"/>
</dbReference>
<evidence type="ECO:0000259" key="2">
    <source>
        <dbReference type="Pfam" id="PF02589"/>
    </source>
</evidence>
<dbReference type="OrthoDB" id="199019at2157"/>
<dbReference type="Pfam" id="PF02589">
    <property type="entry name" value="LUD_dom"/>
    <property type="match status" value="1"/>
</dbReference>
<dbReference type="SUPFAM" id="SSF100950">
    <property type="entry name" value="NagB/RpiA/CoA transferase-like"/>
    <property type="match status" value="1"/>
</dbReference>
<feature type="domain" description="LUD" evidence="2">
    <location>
        <begin position="62"/>
        <end position="162"/>
    </location>
</feature>
<name>A0A1H8VCQ9_9EURY</name>
<organism evidence="3 4">
    <name type="scientific">Halorientalis persicus</name>
    <dbReference type="NCBI Taxonomy" id="1367881"/>
    <lineage>
        <taxon>Archaea</taxon>
        <taxon>Methanobacteriati</taxon>
        <taxon>Methanobacteriota</taxon>
        <taxon>Stenosarchaea group</taxon>
        <taxon>Halobacteria</taxon>
        <taxon>Halobacteriales</taxon>
        <taxon>Haloarculaceae</taxon>
        <taxon>Halorientalis</taxon>
    </lineage>
</organism>
<dbReference type="AlphaFoldDB" id="A0A1H8VCQ9"/>
<dbReference type="InterPro" id="IPR003741">
    <property type="entry name" value="LUD_dom"/>
</dbReference>
<protein>
    <submittedName>
        <fullName evidence="3">L-lactate dehydrogenase complex protein LldG</fullName>
    </submittedName>
</protein>
<reference evidence="4" key="1">
    <citation type="submission" date="2016-10" db="EMBL/GenBank/DDBJ databases">
        <authorList>
            <person name="Varghese N."/>
            <person name="Submissions S."/>
        </authorList>
    </citation>
    <scope>NUCLEOTIDE SEQUENCE [LARGE SCALE GENOMIC DNA]</scope>
    <source>
        <strain evidence="4">IBRC-M 10043</strain>
    </source>
</reference>
<proteinExistence type="predicted"/>
<dbReference type="PANTHER" id="PTHR43682">
    <property type="entry name" value="LACTATE UTILIZATION PROTEIN C"/>
    <property type="match status" value="1"/>
</dbReference>
<evidence type="ECO:0000256" key="1">
    <source>
        <dbReference type="SAM" id="MobiDB-lite"/>
    </source>
</evidence>
<evidence type="ECO:0000313" key="3">
    <source>
        <dbReference type="EMBL" id="SEP13169.1"/>
    </source>
</evidence>
<dbReference type="InterPro" id="IPR024185">
    <property type="entry name" value="FTHF_cligase-like_sf"/>
</dbReference>